<accession>A0AAI8VU93</accession>
<evidence type="ECO:0000313" key="2">
    <source>
        <dbReference type="EMBL" id="CAJ2511187.1"/>
    </source>
</evidence>
<keyword evidence="3" id="KW-1185">Reference proteome</keyword>
<sequence length="107" mass="11035">MQLIKLISVAFALSSPATAMVFKRSCGSGKSQWCGSSTYNGTVALSSHATAMSYKRSCESGKYQCGSTTNGTATVQVCSGGLWLHAATCADGWKCVSNEAGGCTCQT</sequence>
<comment type="caution">
    <text evidence="2">The sequence shown here is derived from an EMBL/GenBank/DDBJ whole genome shotgun (WGS) entry which is preliminary data.</text>
</comment>
<keyword evidence="1" id="KW-0732">Signal</keyword>
<dbReference type="EMBL" id="CAUWAG010000018">
    <property type="protein sequence ID" value="CAJ2511187.1"/>
    <property type="molecule type" value="Genomic_DNA"/>
</dbReference>
<gene>
    <name evidence="2" type="ORF">KHLLAP_LOCUS11655</name>
</gene>
<organism evidence="2 3">
    <name type="scientific">Anthostomella pinea</name>
    <dbReference type="NCBI Taxonomy" id="933095"/>
    <lineage>
        <taxon>Eukaryota</taxon>
        <taxon>Fungi</taxon>
        <taxon>Dikarya</taxon>
        <taxon>Ascomycota</taxon>
        <taxon>Pezizomycotina</taxon>
        <taxon>Sordariomycetes</taxon>
        <taxon>Xylariomycetidae</taxon>
        <taxon>Xylariales</taxon>
        <taxon>Xylariaceae</taxon>
        <taxon>Anthostomella</taxon>
    </lineage>
</organism>
<dbReference type="Proteomes" id="UP001295740">
    <property type="component" value="Unassembled WGS sequence"/>
</dbReference>
<dbReference type="AlphaFoldDB" id="A0AAI8VU93"/>
<name>A0AAI8VU93_9PEZI</name>
<evidence type="ECO:0000256" key="1">
    <source>
        <dbReference type="SAM" id="SignalP"/>
    </source>
</evidence>
<evidence type="ECO:0000313" key="3">
    <source>
        <dbReference type="Proteomes" id="UP001295740"/>
    </source>
</evidence>
<feature type="signal peptide" evidence="1">
    <location>
        <begin position="1"/>
        <end position="19"/>
    </location>
</feature>
<protein>
    <submittedName>
        <fullName evidence="2">Uu.00g068120.m01.CDS01</fullName>
    </submittedName>
</protein>
<feature type="chain" id="PRO_5042563716" evidence="1">
    <location>
        <begin position="20"/>
        <end position="107"/>
    </location>
</feature>
<proteinExistence type="predicted"/>
<reference evidence="2" key="1">
    <citation type="submission" date="2023-10" db="EMBL/GenBank/DDBJ databases">
        <authorList>
            <person name="Hackl T."/>
        </authorList>
    </citation>
    <scope>NUCLEOTIDE SEQUENCE</scope>
</reference>